<proteinExistence type="predicted"/>
<keyword evidence="4" id="KW-1185">Reference proteome</keyword>
<keyword evidence="1" id="KW-1133">Transmembrane helix</keyword>
<comment type="caution">
    <text evidence="3">The sequence shown here is derived from an EMBL/GenBank/DDBJ whole genome shotgun (WGS) entry which is preliminary data.</text>
</comment>
<feature type="transmembrane region" description="Helical" evidence="1">
    <location>
        <begin position="6"/>
        <end position="25"/>
    </location>
</feature>
<dbReference type="Proteomes" id="UP000790347">
    <property type="component" value="Unassembled WGS sequence"/>
</dbReference>
<dbReference type="PANTHER" id="PTHR11005">
    <property type="entry name" value="LYSOSOMAL ACID LIPASE-RELATED"/>
    <property type="match status" value="1"/>
</dbReference>
<evidence type="ECO:0000259" key="2">
    <source>
        <dbReference type="Pfam" id="PF04083"/>
    </source>
</evidence>
<organism evidence="3 4">
    <name type="scientific">Dermatophagoides farinae</name>
    <name type="common">American house dust mite</name>
    <dbReference type="NCBI Taxonomy" id="6954"/>
    <lineage>
        <taxon>Eukaryota</taxon>
        <taxon>Metazoa</taxon>
        <taxon>Ecdysozoa</taxon>
        <taxon>Arthropoda</taxon>
        <taxon>Chelicerata</taxon>
        <taxon>Arachnida</taxon>
        <taxon>Acari</taxon>
        <taxon>Acariformes</taxon>
        <taxon>Sarcoptiformes</taxon>
        <taxon>Astigmata</taxon>
        <taxon>Psoroptidia</taxon>
        <taxon>Analgoidea</taxon>
        <taxon>Pyroglyphidae</taxon>
        <taxon>Dermatophagoidinae</taxon>
        <taxon>Dermatophagoides</taxon>
    </lineage>
</organism>
<dbReference type="OrthoDB" id="9974421at2759"/>
<accession>A0A922L527</accession>
<evidence type="ECO:0000313" key="4">
    <source>
        <dbReference type="Proteomes" id="UP000790347"/>
    </source>
</evidence>
<gene>
    <name evidence="3" type="ORF">DERF_008023</name>
</gene>
<sequence length="442" mass="51648">MNCHLISVSIIIIVDLIFVLSIELVDNDKKDVYYTLTILANIPQTIRMNGFDSENHTVITNDGYRLQLYRIVNPYRLSNKIGYPILLFNGLTESPQKYISTTNGWFNRTTGIYTEYDNQFENRLEIDCRSDRLPPIRFGRNIAFTLAACGFDVWLTNVRDNIHEASHLRFNIDDSRYWNITLDHYTLDAMANIDYVRRENIKRSTTTVGIVCYSLSCLSIFQLMSIDEKYNDLIRPLFLLAPNIYMRSMLSLPIIFLGSLEPVFRNIPQSTVDVVPILPYLANQLEKNEFLRIMYMFSLMLLAGSNNHEFIPENLYRLMAHFPNTVSLQVFSHIGQRYSNHSDHHLYRFDYGSKENLNVYGTLKPPYYDLNEITNQCMILWHGSSDLISDDNDIERLQQDLSVKFLEIFHNDYSHLDFVNGRTVNMTVVKPMVEILFRLGYH</sequence>
<dbReference type="InterPro" id="IPR029058">
    <property type="entry name" value="AB_hydrolase_fold"/>
</dbReference>
<dbReference type="Gene3D" id="3.40.50.1820">
    <property type="entry name" value="alpha/beta hydrolase"/>
    <property type="match status" value="1"/>
</dbReference>
<dbReference type="EMBL" id="ASGP02000003">
    <property type="protein sequence ID" value="KAH9517345.1"/>
    <property type="molecule type" value="Genomic_DNA"/>
</dbReference>
<dbReference type="SUPFAM" id="SSF53474">
    <property type="entry name" value="alpha/beta-Hydrolases"/>
    <property type="match status" value="1"/>
</dbReference>
<reference evidence="3" key="1">
    <citation type="submission" date="2013-05" db="EMBL/GenBank/DDBJ databases">
        <authorList>
            <person name="Yim A.K.Y."/>
            <person name="Chan T.F."/>
            <person name="Ji K.M."/>
            <person name="Liu X.Y."/>
            <person name="Zhou J.W."/>
            <person name="Li R.Q."/>
            <person name="Yang K.Y."/>
            <person name="Li J."/>
            <person name="Li M."/>
            <person name="Law P.T.W."/>
            <person name="Wu Y.L."/>
            <person name="Cai Z.L."/>
            <person name="Qin H."/>
            <person name="Bao Y."/>
            <person name="Leung R.K.K."/>
            <person name="Ng P.K.S."/>
            <person name="Zou J."/>
            <person name="Zhong X.J."/>
            <person name="Ran P.X."/>
            <person name="Zhong N.S."/>
            <person name="Liu Z.G."/>
            <person name="Tsui S.K.W."/>
        </authorList>
    </citation>
    <scope>NUCLEOTIDE SEQUENCE</scope>
    <source>
        <strain evidence="3">Derf</strain>
        <tissue evidence="3">Whole organism</tissue>
    </source>
</reference>
<keyword evidence="1" id="KW-0472">Membrane</keyword>
<evidence type="ECO:0000256" key="1">
    <source>
        <dbReference type="SAM" id="Phobius"/>
    </source>
</evidence>
<dbReference type="Pfam" id="PF04083">
    <property type="entry name" value="Abhydro_lipase"/>
    <property type="match status" value="1"/>
</dbReference>
<name>A0A922L527_DERFA</name>
<protein>
    <recommendedName>
        <fullName evidence="2">Partial AB-hydrolase lipase domain-containing protein</fullName>
    </recommendedName>
</protein>
<dbReference type="AlphaFoldDB" id="A0A922L527"/>
<feature type="domain" description="Partial AB-hydrolase lipase" evidence="2">
    <location>
        <begin position="42"/>
        <end position="100"/>
    </location>
</feature>
<dbReference type="InterPro" id="IPR006693">
    <property type="entry name" value="AB_hydrolase_lipase"/>
</dbReference>
<dbReference type="GO" id="GO:0006629">
    <property type="term" value="P:lipid metabolic process"/>
    <property type="evidence" value="ECO:0007669"/>
    <property type="project" value="InterPro"/>
</dbReference>
<reference evidence="3" key="2">
    <citation type="journal article" date="2022" name="Res Sq">
        <title>Comparative Genomics Reveals Insights into the Divergent Evolution of Astigmatic Mites and Household Pest Adaptations.</title>
        <authorList>
            <person name="Xiong Q."/>
            <person name="Wan A.T.-Y."/>
            <person name="Liu X.-Y."/>
            <person name="Fung C.S.-H."/>
            <person name="Xiao X."/>
            <person name="Malainual N."/>
            <person name="Hou J."/>
            <person name="Wang L."/>
            <person name="Wang M."/>
            <person name="Yang K."/>
            <person name="Cui Y."/>
            <person name="Leung E."/>
            <person name="Nong W."/>
            <person name="Shin S.-K."/>
            <person name="Au S."/>
            <person name="Jeong K.Y."/>
            <person name="Chew F.T."/>
            <person name="Hui J."/>
            <person name="Leung T.F."/>
            <person name="Tungtrongchitr A."/>
            <person name="Zhong N."/>
            <person name="Liu Z."/>
            <person name="Tsui S."/>
        </authorList>
    </citation>
    <scope>NUCLEOTIDE SEQUENCE</scope>
    <source>
        <strain evidence="3">Derf</strain>
        <tissue evidence="3">Whole organism</tissue>
    </source>
</reference>
<evidence type="ECO:0000313" key="3">
    <source>
        <dbReference type="EMBL" id="KAH9517345.1"/>
    </source>
</evidence>
<keyword evidence="1" id="KW-0812">Transmembrane</keyword>